<evidence type="ECO:0000256" key="2">
    <source>
        <dbReference type="SAM" id="MobiDB-lite"/>
    </source>
</evidence>
<dbReference type="InParanoid" id="F0YN90"/>
<dbReference type="EMBL" id="GL833172">
    <property type="protein sequence ID" value="EGB03404.1"/>
    <property type="molecule type" value="Genomic_DNA"/>
</dbReference>
<accession>F0YN90</accession>
<sequence length="880" mass="96699">MHYNQRPRGAVYASPRVSSPRAGGREGVDASYRGSSSQPSNSDENMNPLQSFDSEDPKVVVTLRARMRDLMRSGVALRHDVDEMQRREHELRTRAHVAWAEQRERVEATRQECGAALTDLRQELRSRFEMAERKQLDLLREDRSEQERMQAEVGEIRGTVAALRQEALRAEQIAHRRATEAFNQVSEAAEDAKRTAWNASHEVHERVEAAIKTVETISREVEQVQRVQGGFNLRIDAELKAGRLAVARATAAAGHADAVSSEPDIEVLYFWSSFPGIIVYVAGTAEHDVTARFQSELAALEYRVTADVAATRATLRDEALRRERSTSDQEASWRRSADATEARLRSCEEKLATCIAATRRREVLKIKTPTTSSEPETGELGLRATAFAELEGALERRVTQGLQGVASGMAAAIERLASSLSEARAEISREGDARRTLEASVTHAVESAVFCVANATRVEIAKHTDDASRLEAQMRRADALHGDHVQGRCERVEEALICRVAERERGLRLVRTEISQATHVLLDELAQERHARIRAAAVEAANAKRALAVSSLMTDSRRLADNAETLSTIKTSIRELDHAYQLRFGQAASSVDALAAVTSAQLSCVERLDHQRSSRMSARMSATEQAFQEMEDDLLVSTTVEHIVSTVVDAHHAAAIDREAAARAAQAAHANLTVHLLFDKMDTALSAGQLVASEDRKLASSRYNEQTKTLSSVVEQIAVLTESLQDSASRSRERALTTDNTINAVARVLNRSLWVKSSIVHAGVDVLAIRNEARAAVQNLVDTVVDRHAEDVALSLAGQHAAFASKLDAMAALERKRNEIVETRLVYAENALAKAVGDWGAAIQVASDSIAIRTSAPRKTPAANAHVRMVFPPIHRPDQG</sequence>
<feature type="region of interest" description="Disordered" evidence="2">
    <location>
        <begin position="320"/>
        <end position="339"/>
    </location>
</feature>
<dbReference type="Proteomes" id="UP000002729">
    <property type="component" value="Unassembled WGS sequence"/>
</dbReference>
<name>F0YN90_AURAN</name>
<proteinExistence type="predicted"/>
<gene>
    <name evidence="3" type="ORF">AURANDRAFT_68023</name>
</gene>
<dbReference type="KEGG" id="aaf:AURANDRAFT_68023"/>
<keyword evidence="4" id="KW-1185">Reference proteome</keyword>
<feature type="compositionally biased region" description="Polar residues" evidence="2">
    <location>
        <begin position="33"/>
        <end position="52"/>
    </location>
</feature>
<feature type="region of interest" description="Disordered" evidence="2">
    <location>
        <begin position="1"/>
        <end position="54"/>
    </location>
</feature>
<dbReference type="AlphaFoldDB" id="F0YN90"/>
<reference evidence="3 4" key="1">
    <citation type="journal article" date="2011" name="Proc. Natl. Acad. Sci. U.S.A.">
        <title>Niche of harmful alga Aureococcus anophagefferens revealed through ecogenomics.</title>
        <authorList>
            <person name="Gobler C.J."/>
            <person name="Berry D.L."/>
            <person name="Dyhrman S.T."/>
            <person name="Wilhelm S.W."/>
            <person name="Salamov A."/>
            <person name="Lobanov A.V."/>
            <person name="Zhang Y."/>
            <person name="Collier J.L."/>
            <person name="Wurch L.L."/>
            <person name="Kustka A.B."/>
            <person name="Dill B.D."/>
            <person name="Shah M."/>
            <person name="VerBerkmoes N.C."/>
            <person name="Kuo A."/>
            <person name="Terry A."/>
            <person name="Pangilinan J."/>
            <person name="Lindquist E.A."/>
            <person name="Lucas S."/>
            <person name="Paulsen I.T."/>
            <person name="Hattenrath-Lehmann T.K."/>
            <person name="Talmage S.C."/>
            <person name="Walker E.A."/>
            <person name="Koch F."/>
            <person name="Burson A.M."/>
            <person name="Marcoval M.A."/>
            <person name="Tang Y.Z."/>
            <person name="Lecleir G.R."/>
            <person name="Coyne K.J."/>
            <person name="Berg G.M."/>
            <person name="Bertrand E.M."/>
            <person name="Saito M.A."/>
            <person name="Gladyshev V.N."/>
            <person name="Grigoriev I.V."/>
        </authorList>
    </citation>
    <scope>NUCLEOTIDE SEQUENCE [LARGE SCALE GENOMIC DNA]</scope>
    <source>
        <strain evidence="4">CCMP 1984</strain>
    </source>
</reference>
<dbReference type="GeneID" id="20226564"/>
<organism evidence="4">
    <name type="scientific">Aureococcus anophagefferens</name>
    <name type="common">Harmful bloom alga</name>
    <dbReference type="NCBI Taxonomy" id="44056"/>
    <lineage>
        <taxon>Eukaryota</taxon>
        <taxon>Sar</taxon>
        <taxon>Stramenopiles</taxon>
        <taxon>Ochrophyta</taxon>
        <taxon>Pelagophyceae</taxon>
        <taxon>Pelagomonadales</taxon>
        <taxon>Pelagomonadaceae</taxon>
        <taxon>Aureococcus</taxon>
    </lineage>
</organism>
<evidence type="ECO:0000256" key="1">
    <source>
        <dbReference type="SAM" id="Coils"/>
    </source>
</evidence>
<evidence type="ECO:0000313" key="4">
    <source>
        <dbReference type="Proteomes" id="UP000002729"/>
    </source>
</evidence>
<protein>
    <submittedName>
        <fullName evidence="3">Uncharacterized protein</fullName>
    </submittedName>
</protein>
<dbReference type="OrthoDB" id="10692147at2759"/>
<dbReference type="RefSeq" id="XP_009041875.1">
    <property type="nucleotide sequence ID" value="XM_009043627.1"/>
</dbReference>
<keyword evidence="1" id="KW-0175">Coiled coil</keyword>
<feature type="coiled-coil region" evidence="1">
    <location>
        <begin position="453"/>
        <end position="480"/>
    </location>
</feature>
<evidence type="ECO:0000313" key="3">
    <source>
        <dbReference type="EMBL" id="EGB03404.1"/>
    </source>
</evidence>